<accession>A0ACC1PJB8</accession>
<reference evidence="1" key="1">
    <citation type="submission" date="2022-08" db="EMBL/GenBank/DDBJ databases">
        <title>Genome Sequence of Pycnoporus sanguineus.</title>
        <authorList>
            <person name="Buettner E."/>
        </authorList>
    </citation>
    <scope>NUCLEOTIDE SEQUENCE</scope>
    <source>
        <strain evidence="1">CG-C14</strain>
    </source>
</reference>
<evidence type="ECO:0000313" key="1">
    <source>
        <dbReference type="EMBL" id="KAJ2992947.1"/>
    </source>
</evidence>
<keyword evidence="2" id="KW-1185">Reference proteome</keyword>
<gene>
    <name evidence="1" type="ORF">NUW54_g7816</name>
</gene>
<protein>
    <submittedName>
        <fullName evidence="1">Uncharacterized protein</fullName>
    </submittedName>
</protein>
<comment type="caution">
    <text evidence="1">The sequence shown here is derived from an EMBL/GenBank/DDBJ whole genome shotgun (WGS) entry which is preliminary data.</text>
</comment>
<dbReference type="EMBL" id="JANSHE010002316">
    <property type="protein sequence ID" value="KAJ2992947.1"/>
    <property type="molecule type" value="Genomic_DNA"/>
</dbReference>
<proteinExistence type="predicted"/>
<name>A0ACC1PJB8_9APHY</name>
<organism evidence="1 2">
    <name type="scientific">Trametes sanguinea</name>
    <dbReference type="NCBI Taxonomy" id="158606"/>
    <lineage>
        <taxon>Eukaryota</taxon>
        <taxon>Fungi</taxon>
        <taxon>Dikarya</taxon>
        <taxon>Basidiomycota</taxon>
        <taxon>Agaricomycotina</taxon>
        <taxon>Agaricomycetes</taxon>
        <taxon>Polyporales</taxon>
        <taxon>Polyporaceae</taxon>
        <taxon>Trametes</taxon>
    </lineage>
</organism>
<evidence type="ECO:0000313" key="2">
    <source>
        <dbReference type="Proteomes" id="UP001144978"/>
    </source>
</evidence>
<sequence>MPSEDSSLAAAPRNRLPTDVVPSHYDLTIHTDLENATFNGRLSDISLQVADRQDTCMALESASDSLADRGIIVFPEELPEDSDARLTINFKGRLTRSLRGYYMAVGGKDGKVVYSLTQFQPTSARRAFPCWDEPALKATFTITMLSKVDSVNLSNMMVKSEKACNTPDALKDDPWLTMKAGTLDDQSQWKITRFETTPPISTYLVAYANGPFKYLESSYKSPLSGKVRPLRIYAMDDIIGQGHYTLEIAQKVMPLYEDVFDVEYPLPKLDFLTSSNFDLGSIFVIYQLSDVSLIPLARTQGLITGKTTCFLDNPNTNDVRHQLYVACTTSHEISHMWFGDITTMEWWDMLYLNEGFATLVGEIMILDRAFPDWRLDAQFLGWNYYPARALDAKLSSHPIEVDCPDESKIIQVGSLHRTQTHFTRHSDILATQLFDDLSYNKAAAVLRMLSTYVGEEMFLKGVSLYLKKHKYKNTVTSHLWEAIQSVTNRDIAGMMDNWIKKASDDAALSMCRPSAFRS</sequence>
<dbReference type="Proteomes" id="UP001144978">
    <property type="component" value="Unassembled WGS sequence"/>
</dbReference>